<dbReference type="Proteomes" id="UP000256805">
    <property type="component" value="Unassembled WGS sequence"/>
</dbReference>
<reference evidence="1 2" key="1">
    <citation type="submission" date="2018-01" db="EMBL/GenBank/DDBJ databases">
        <authorList>
            <person name="Gaut B.S."/>
            <person name="Morton B.R."/>
            <person name="Clegg M.T."/>
            <person name="Duvall M.R."/>
        </authorList>
    </citation>
    <scope>NUCLEOTIDE SEQUENCE [LARGE SCALE GENOMIC DNA]</scope>
    <source>
        <strain evidence="1">Cupriavidus taiwanensis cmp 52</strain>
    </source>
</reference>
<protein>
    <submittedName>
        <fullName evidence="1">Uncharacterized protein</fullName>
    </submittedName>
</protein>
<proteinExistence type="predicted"/>
<accession>A0A375J5P3</accession>
<dbReference type="AlphaFoldDB" id="A0A375J5P3"/>
<sequence length="22" mass="2658">MTRLDHPDWKESYPKVPIVMKS</sequence>
<evidence type="ECO:0000313" key="2">
    <source>
        <dbReference type="Proteomes" id="UP000256805"/>
    </source>
</evidence>
<organism evidence="1 2">
    <name type="scientific">Cupriavidus taiwanensis</name>
    <dbReference type="NCBI Taxonomy" id="164546"/>
    <lineage>
        <taxon>Bacteria</taxon>
        <taxon>Pseudomonadati</taxon>
        <taxon>Pseudomonadota</taxon>
        <taxon>Betaproteobacteria</taxon>
        <taxon>Burkholderiales</taxon>
        <taxon>Burkholderiaceae</taxon>
        <taxon>Cupriavidus</taxon>
    </lineage>
</organism>
<evidence type="ECO:0000313" key="1">
    <source>
        <dbReference type="EMBL" id="SPR99901.1"/>
    </source>
</evidence>
<gene>
    <name evidence="1" type="ORF">CBM2634_B130003</name>
</gene>
<dbReference type="EMBL" id="OVTA01000036">
    <property type="protein sequence ID" value="SPR99901.1"/>
    <property type="molecule type" value="Genomic_DNA"/>
</dbReference>
<name>A0A375J5P3_9BURK</name>